<proteinExistence type="predicted"/>
<sequence>MGYHVYITREKNGVDSDIPLEDWLQHVASTPELEFEKPQGDDLASQFTRSVHAAHWSGAAEEYAWLGWSHGEIWTKNPPEKLIGYMIEIAPKFGARVRGDEGEYYRTLDDVYYEEDGRVVSQEEQNQRQAASAAFHKKKRLMWNILRLLLLLMAAYFLTRQNFR</sequence>
<protein>
    <submittedName>
        <fullName evidence="2">Uncharacterized protein</fullName>
    </submittedName>
</protein>
<dbReference type="AlphaFoldDB" id="A0A366H6N6"/>
<accession>A0A366H6N6</accession>
<dbReference type="OrthoDB" id="981250at2"/>
<dbReference type="EMBL" id="QNRR01000013">
    <property type="protein sequence ID" value="RBP37664.1"/>
    <property type="molecule type" value="Genomic_DNA"/>
</dbReference>
<evidence type="ECO:0000313" key="2">
    <source>
        <dbReference type="EMBL" id="RBP37664.1"/>
    </source>
</evidence>
<keyword evidence="1" id="KW-0472">Membrane</keyword>
<feature type="transmembrane region" description="Helical" evidence="1">
    <location>
        <begin position="141"/>
        <end position="159"/>
    </location>
</feature>
<evidence type="ECO:0000313" key="3">
    <source>
        <dbReference type="Proteomes" id="UP000253426"/>
    </source>
</evidence>
<reference evidence="2 3" key="1">
    <citation type="submission" date="2018-06" db="EMBL/GenBank/DDBJ databases">
        <title>Genomic Encyclopedia of Type Strains, Phase IV (KMG-IV): sequencing the most valuable type-strain genomes for metagenomic binning, comparative biology and taxonomic classification.</title>
        <authorList>
            <person name="Goeker M."/>
        </authorList>
    </citation>
    <scope>NUCLEOTIDE SEQUENCE [LARGE SCALE GENOMIC DNA]</scope>
    <source>
        <strain evidence="2 3">DSM 25532</strain>
    </source>
</reference>
<organism evidence="2 3">
    <name type="scientific">Roseimicrobium gellanilyticum</name>
    <dbReference type="NCBI Taxonomy" id="748857"/>
    <lineage>
        <taxon>Bacteria</taxon>
        <taxon>Pseudomonadati</taxon>
        <taxon>Verrucomicrobiota</taxon>
        <taxon>Verrucomicrobiia</taxon>
        <taxon>Verrucomicrobiales</taxon>
        <taxon>Verrucomicrobiaceae</taxon>
        <taxon>Roseimicrobium</taxon>
    </lineage>
</organism>
<dbReference type="RefSeq" id="WP_113961365.1">
    <property type="nucleotide sequence ID" value="NZ_QNRR01000013.1"/>
</dbReference>
<name>A0A366H6N6_9BACT</name>
<gene>
    <name evidence="2" type="ORF">DES53_11346</name>
</gene>
<keyword evidence="1" id="KW-1133">Transmembrane helix</keyword>
<keyword evidence="3" id="KW-1185">Reference proteome</keyword>
<evidence type="ECO:0000256" key="1">
    <source>
        <dbReference type="SAM" id="Phobius"/>
    </source>
</evidence>
<dbReference type="Proteomes" id="UP000253426">
    <property type="component" value="Unassembled WGS sequence"/>
</dbReference>
<keyword evidence="1" id="KW-0812">Transmembrane</keyword>
<comment type="caution">
    <text evidence="2">The sequence shown here is derived from an EMBL/GenBank/DDBJ whole genome shotgun (WGS) entry which is preliminary data.</text>
</comment>